<evidence type="ECO:0000256" key="4">
    <source>
        <dbReference type="ARBA" id="ARBA00022833"/>
    </source>
</evidence>
<dbReference type="Proteomes" id="UP001159405">
    <property type="component" value="Unassembled WGS sequence"/>
</dbReference>
<feature type="repeat" description="NHL" evidence="6">
    <location>
        <begin position="728"/>
        <end position="769"/>
    </location>
</feature>
<dbReference type="SMART" id="SM00557">
    <property type="entry name" value="IG_FLMN"/>
    <property type="match status" value="1"/>
</dbReference>
<feature type="repeat" description="NHL" evidence="6">
    <location>
        <begin position="684"/>
        <end position="727"/>
    </location>
</feature>
<sequence>MASALATPATSSSKETTNYARLCRVLVDVGTCALRDSFDAICTPPTLHTFLAANQPTLQSLRSRRIINATQWGKLFPAISASVSSRDFDITLLMILLRNVYSLPAATDFSHEADIARIKYLRNTVYAHAEHASVDDAAFDKHWKDIRDTLVRLGGVTYEAAIENLQFFCMDPDMEYHYKDLLNKWKNDEDNIKDELKEIGANVKKISTGIKEAVKEISTDVKDLAKKLGDLVCKVCICEECKQTRHNRHPTVGIDRAAEQHKVDIEEIVQEMKSKIADYTEHVKRTKTSFKRSRERITIARNKVMTSVEELKQLLQEHEKAMITSLDIIEGKEHREHAAQLEHFQISINQLQTHVEWCEDMLLRKKSVEILQTENALIGRCKGLLNAEKLNIYKPSHVRYEINKEHVENVRSELSVVGRVVIGSTDTLQSVAEGTGLQEGDLGSEATIKIFLKIQSSSEKELSHTIEHNKDGEYSITYTPDCVGQHKVLIEVNGEPLTGSPWRVQVTPHRYKYLFSSCSFGQRHGKFYWPNSIAIDEKSGKVAVADKRSVQLFSLEGQFLTDIGTELTKPASVAFTRSSELVVVASKTIFCYDITKNSVKIITNKHLTSPRHLTIARDGRIVVCDGVDDTVKVLSSDGLELLLSICDPERAIPCYALHHQNMIFVSYSWAHCVLKVFSENGVFLYSIGTLESGDGQLSTPVGLAIDRFNNLVVCDCDKARLQIFTLDGKFVNTIEGQHTQLTTPLSVAVSSTGQLFVTDVNKGCVHVYQ</sequence>
<keyword evidence="2" id="KW-0677">Repeat</keyword>
<organism evidence="8 9">
    <name type="scientific">Porites lobata</name>
    <dbReference type="NCBI Taxonomy" id="104759"/>
    <lineage>
        <taxon>Eukaryota</taxon>
        <taxon>Metazoa</taxon>
        <taxon>Cnidaria</taxon>
        <taxon>Anthozoa</taxon>
        <taxon>Hexacorallia</taxon>
        <taxon>Scleractinia</taxon>
        <taxon>Fungiina</taxon>
        <taxon>Poritidae</taxon>
        <taxon>Porites</taxon>
    </lineage>
</organism>
<evidence type="ECO:0000256" key="3">
    <source>
        <dbReference type="ARBA" id="ARBA00022771"/>
    </source>
</evidence>
<dbReference type="Pfam" id="PF00630">
    <property type="entry name" value="Filamin"/>
    <property type="match status" value="1"/>
</dbReference>
<dbReference type="PROSITE" id="PS50194">
    <property type="entry name" value="FILAMIN_REPEAT"/>
    <property type="match status" value="1"/>
</dbReference>
<dbReference type="InterPro" id="IPR001258">
    <property type="entry name" value="NHL_repeat"/>
</dbReference>
<accession>A0ABN8S0J7</accession>
<evidence type="ECO:0000313" key="8">
    <source>
        <dbReference type="EMBL" id="CAH3185236.1"/>
    </source>
</evidence>
<dbReference type="SUPFAM" id="SSF81296">
    <property type="entry name" value="E set domains"/>
    <property type="match status" value="1"/>
</dbReference>
<name>A0ABN8S0J7_9CNID</name>
<feature type="domain" description="DZIP3-like HEPN" evidence="7">
    <location>
        <begin position="45"/>
        <end position="178"/>
    </location>
</feature>
<keyword evidence="4" id="KW-0862">Zinc</keyword>
<dbReference type="SUPFAM" id="SSF101898">
    <property type="entry name" value="NHL repeat"/>
    <property type="match status" value="1"/>
</dbReference>
<protein>
    <recommendedName>
        <fullName evidence="7">DZIP3-like HEPN domain-containing protein</fullName>
    </recommendedName>
</protein>
<dbReference type="Pfam" id="PF01436">
    <property type="entry name" value="NHL"/>
    <property type="match status" value="1"/>
</dbReference>
<evidence type="ECO:0000313" key="9">
    <source>
        <dbReference type="Proteomes" id="UP001159405"/>
    </source>
</evidence>
<keyword evidence="3" id="KW-0863">Zinc-finger</keyword>
<dbReference type="EMBL" id="CALNXK010000417">
    <property type="protein sequence ID" value="CAH3185236.1"/>
    <property type="molecule type" value="Genomic_DNA"/>
</dbReference>
<dbReference type="PROSITE" id="PS51125">
    <property type="entry name" value="NHL"/>
    <property type="match status" value="3"/>
</dbReference>
<comment type="caution">
    <text evidence="8">The sequence shown here is derived from an EMBL/GenBank/DDBJ whole genome shotgun (WGS) entry which is preliminary data.</text>
</comment>
<dbReference type="PANTHER" id="PTHR24104:SF25">
    <property type="entry name" value="PROTEIN LIN-41"/>
    <property type="match status" value="1"/>
</dbReference>
<dbReference type="SUPFAM" id="SSF57845">
    <property type="entry name" value="B-box zinc-binding domain"/>
    <property type="match status" value="1"/>
</dbReference>
<keyword evidence="9" id="KW-1185">Reference proteome</keyword>
<evidence type="ECO:0000256" key="1">
    <source>
        <dbReference type="ARBA" id="ARBA00022723"/>
    </source>
</evidence>
<dbReference type="CDD" id="cd05819">
    <property type="entry name" value="NHL"/>
    <property type="match status" value="1"/>
</dbReference>
<evidence type="ECO:0000259" key="7">
    <source>
        <dbReference type="Pfam" id="PF18738"/>
    </source>
</evidence>
<keyword evidence="1" id="KW-0479">Metal-binding</keyword>
<evidence type="ECO:0000256" key="5">
    <source>
        <dbReference type="PROSITE-ProRule" id="PRU00087"/>
    </source>
</evidence>
<dbReference type="InterPro" id="IPR017868">
    <property type="entry name" value="Filamin/ABP280_repeat-like"/>
</dbReference>
<dbReference type="InterPro" id="IPR014756">
    <property type="entry name" value="Ig_E-set"/>
</dbReference>
<feature type="repeat" description="Filamin" evidence="5">
    <location>
        <begin position="422"/>
        <end position="506"/>
    </location>
</feature>
<dbReference type="InterPro" id="IPR001298">
    <property type="entry name" value="Filamin/ABP280_rpt"/>
</dbReference>
<reference evidence="8 9" key="1">
    <citation type="submission" date="2022-05" db="EMBL/GenBank/DDBJ databases">
        <authorList>
            <consortium name="Genoscope - CEA"/>
            <person name="William W."/>
        </authorList>
    </citation>
    <scope>NUCLEOTIDE SEQUENCE [LARGE SCALE GENOMIC DNA]</scope>
</reference>
<dbReference type="InterPro" id="IPR011042">
    <property type="entry name" value="6-blade_b-propeller_TolB-like"/>
</dbReference>
<dbReference type="Gene3D" id="2.120.10.30">
    <property type="entry name" value="TolB, C-terminal domain"/>
    <property type="match status" value="2"/>
</dbReference>
<dbReference type="PANTHER" id="PTHR24104">
    <property type="entry name" value="E3 UBIQUITIN-PROTEIN LIGASE NHLRC1-RELATED"/>
    <property type="match status" value="1"/>
</dbReference>
<dbReference type="InterPro" id="IPR013783">
    <property type="entry name" value="Ig-like_fold"/>
</dbReference>
<dbReference type="Gene3D" id="2.60.40.10">
    <property type="entry name" value="Immunoglobulins"/>
    <property type="match status" value="1"/>
</dbReference>
<feature type="repeat" description="NHL" evidence="6">
    <location>
        <begin position="514"/>
        <end position="556"/>
    </location>
</feature>
<dbReference type="InterPro" id="IPR050952">
    <property type="entry name" value="TRIM-NHL_E3_ligases"/>
</dbReference>
<evidence type="ECO:0000256" key="2">
    <source>
        <dbReference type="ARBA" id="ARBA00022737"/>
    </source>
</evidence>
<dbReference type="Pfam" id="PF18738">
    <property type="entry name" value="HEPN_DZIP3"/>
    <property type="match status" value="1"/>
</dbReference>
<gene>
    <name evidence="8" type="ORF">PLOB_00032208</name>
</gene>
<proteinExistence type="predicted"/>
<evidence type="ECO:0000256" key="6">
    <source>
        <dbReference type="PROSITE-ProRule" id="PRU00504"/>
    </source>
</evidence>
<dbReference type="Gene3D" id="3.30.160.60">
    <property type="entry name" value="Classic Zinc Finger"/>
    <property type="match status" value="1"/>
</dbReference>
<dbReference type="InterPro" id="IPR041249">
    <property type="entry name" value="HEPN_DZIP3"/>
</dbReference>